<feature type="region of interest" description="Disordered" evidence="12">
    <location>
        <begin position="83"/>
        <end position="104"/>
    </location>
</feature>
<feature type="compositionally biased region" description="Basic and acidic residues" evidence="12">
    <location>
        <begin position="147"/>
        <end position="159"/>
    </location>
</feature>
<keyword evidence="10" id="KW-0472">Membrane</keyword>
<dbReference type="GO" id="GO:0008270">
    <property type="term" value="F:zinc ion binding"/>
    <property type="evidence" value="ECO:0007669"/>
    <property type="project" value="UniProtKB-KW"/>
</dbReference>
<dbReference type="SMART" id="SM00184">
    <property type="entry name" value="RING"/>
    <property type="match status" value="1"/>
</dbReference>
<dbReference type="GO" id="GO:0006511">
    <property type="term" value="P:ubiquitin-dependent protein catabolic process"/>
    <property type="evidence" value="ECO:0007669"/>
    <property type="project" value="InterPro"/>
</dbReference>
<feature type="compositionally biased region" description="Basic and acidic residues" evidence="12">
    <location>
        <begin position="11"/>
        <end position="42"/>
    </location>
</feature>
<keyword evidence="5" id="KW-0808">Transferase</keyword>
<feature type="compositionally biased region" description="Low complexity" evidence="12">
    <location>
        <begin position="163"/>
        <end position="189"/>
    </location>
</feature>
<dbReference type="PROSITE" id="PS00518">
    <property type="entry name" value="ZF_RING_1"/>
    <property type="match status" value="1"/>
</dbReference>
<reference evidence="15" key="1">
    <citation type="journal article" date="2018" name="Nat. Microbiol.">
        <title>Leveraging single-cell genomics to expand the fungal tree of life.</title>
        <authorList>
            <person name="Ahrendt S.R."/>
            <person name="Quandt C.A."/>
            <person name="Ciobanu D."/>
            <person name="Clum A."/>
            <person name="Salamov A."/>
            <person name="Andreopoulos B."/>
            <person name="Cheng J.F."/>
            <person name="Woyke T."/>
            <person name="Pelin A."/>
            <person name="Henrissat B."/>
            <person name="Reynolds N.K."/>
            <person name="Benny G.L."/>
            <person name="Smith M.E."/>
            <person name="James T.Y."/>
            <person name="Grigoriev I.V."/>
        </authorList>
    </citation>
    <scope>NUCLEOTIDE SEQUENCE [LARGE SCALE GENOMIC DNA]</scope>
    <source>
        <strain evidence="15">ATCC 52028</strain>
    </source>
</reference>
<dbReference type="InterPro" id="IPR017907">
    <property type="entry name" value="Znf_RING_CS"/>
</dbReference>
<dbReference type="AlphaFoldDB" id="A0A4P9XA87"/>
<keyword evidence="8" id="KW-0833">Ubl conjugation pathway</keyword>
<dbReference type="GO" id="GO:0016567">
    <property type="term" value="P:protein ubiquitination"/>
    <property type="evidence" value="ECO:0007669"/>
    <property type="project" value="UniProtKB-UniPathway"/>
</dbReference>
<name>A0A4P9XA87_9FUNG</name>
<protein>
    <recommendedName>
        <fullName evidence="4">RING-type E3 ubiquitin transferase</fullName>
        <ecNumber evidence="4">2.3.2.27</ecNumber>
    </recommendedName>
</protein>
<evidence type="ECO:0000256" key="8">
    <source>
        <dbReference type="ARBA" id="ARBA00022786"/>
    </source>
</evidence>
<evidence type="ECO:0000256" key="10">
    <source>
        <dbReference type="ARBA" id="ARBA00023136"/>
    </source>
</evidence>
<keyword evidence="15" id="KW-1185">Reference proteome</keyword>
<gene>
    <name evidence="14" type="ORF">CXG81DRAFT_18060</name>
</gene>
<evidence type="ECO:0000256" key="6">
    <source>
        <dbReference type="ARBA" id="ARBA00022723"/>
    </source>
</evidence>
<dbReference type="InterPro" id="IPR013083">
    <property type="entry name" value="Znf_RING/FYVE/PHD"/>
</dbReference>
<dbReference type="InterPro" id="IPR018957">
    <property type="entry name" value="Znf_C3HC4_RING-type"/>
</dbReference>
<comment type="subcellular location">
    <subcellularLocation>
        <location evidence="2">Endomembrane system</location>
    </subcellularLocation>
</comment>
<evidence type="ECO:0000256" key="1">
    <source>
        <dbReference type="ARBA" id="ARBA00000900"/>
    </source>
</evidence>
<keyword evidence="6" id="KW-0479">Metal-binding</keyword>
<evidence type="ECO:0000256" key="11">
    <source>
        <dbReference type="PROSITE-ProRule" id="PRU00175"/>
    </source>
</evidence>
<evidence type="ECO:0000256" key="9">
    <source>
        <dbReference type="ARBA" id="ARBA00022833"/>
    </source>
</evidence>
<dbReference type="PROSITE" id="PS50089">
    <property type="entry name" value="ZF_RING_2"/>
    <property type="match status" value="1"/>
</dbReference>
<dbReference type="SUPFAM" id="SSF57850">
    <property type="entry name" value="RING/U-box"/>
    <property type="match status" value="1"/>
</dbReference>
<comment type="pathway">
    <text evidence="3">Protein modification; protein ubiquitination.</text>
</comment>
<dbReference type="EMBL" id="ML014148">
    <property type="protein sequence ID" value="RKP02232.1"/>
    <property type="molecule type" value="Genomic_DNA"/>
</dbReference>
<evidence type="ECO:0000259" key="13">
    <source>
        <dbReference type="PROSITE" id="PS50089"/>
    </source>
</evidence>
<evidence type="ECO:0000313" key="14">
    <source>
        <dbReference type="EMBL" id="RKP02232.1"/>
    </source>
</evidence>
<dbReference type="Pfam" id="PF00097">
    <property type="entry name" value="zf-C3HC4"/>
    <property type="match status" value="1"/>
</dbReference>
<feature type="region of interest" description="Disordered" evidence="12">
    <location>
        <begin position="286"/>
        <end position="312"/>
    </location>
</feature>
<dbReference type="EC" id="2.3.2.27" evidence="4"/>
<comment type="catalytic activity">
    <reaction evidence="1">
        <text>S-ubiquitinyl-[E2 ubiquitin-conjugating enzyme]-L-cysteine + [acceptor protein]-L-lysine = [E2 ubiquitin-conjugating enzyme]-L-cysteine + N(6)-ubiquitinyl-[acceptor protein]-L-lysine.</text>
        <dbReference type="EC" id="2.3.2.27"/>
    </reaction>
</comment>
<dbReference type="PANTHER" id="PTHR12313">
    <property type="entry name" value="E3 UBIQUITIN-PROTEIN LIGASE RNF5-RELATED"/>
    <property type="match status" value="1"/>
</dbReference>
<dbReference type="Gene3D" id="3.30.40.10">
    <property type="entry name" value="Zinc/RING finger domain, C3HC4 (zinc finger)"/>
    <property type="match status" value="1"/>
</dbReference>
<evidence type="ECO:0000256" key="5">
    <source>
        <dbReference type="ARBA" id="ARBA00022679"/>
    </source>
</evidence>
<feature type="domain" description="RING-type" evidence="13">
    <location>
        <begin position="201"/>
        <end position="266"/>
    </location>
</feature>
<evidence type="ECO:0000256" key="3">
    <source>
        <dbReference type="ARBA" id="ARBA00004906"/>
    </source>
</evidence>
<proteinExistence type="predicted"/>
<keyword evidence="9" id="KW-0862">Zinc</keyword>
<feature type="region of interest" description="Disordered" evidence="12">
    <location>
        <begin position="147"/>
        <end position="193"/>
    </location>
</feature>
<accession>A0A4P9XA87</accession>
<feature type="compositionally biased region" description="Low complexity" evidence="12">
    <location>
        <begin position="288"/>
        <end position="298"/>
    </location>
</feature>
<feature type="region of interest" description="Disordered" evidence="12">
    <location>
        <begin position="1"/>
        <end position="59"/>
    </location>
</feature>
<evidence type="ECO:0000256" key="7">
    <source>
        <dbReference type="ARBA" id="ARBA00022771"/>
    </source>
</evidence>
<keyword evidence="7 11" id="KW-0863">Zinc-finger</keyword>
<evidence type="ECO:0000313" key="15">
    <source>
        <dbReference type="Proteomes" id="UP000274922"/>
    </source>
</evidence>
<dbReference type="STRING" id="1555241.A0A4P9XA87"/>
<evidence type="ECO:0000256" key="4">
    <source>
        <dbReference type="ARBA" id="ARBA00012483"/>
    </source>
</evidence>
<dbReference type="GO" id="GO:0005783">
    <property type="term" value="C:endoplasmic reticulum"/>
    <property type="evidence" value="ECO:0007669"/>
    <property type="project" value="InterPro"/>
</dbReference>
<organism evidence="14 15">
    <name type="scientific">Caulochytrium protostelioides</name>
    <dbReference type="NCBI Taxonomy" id="1555241"/>
    <lineage>
        <taxon>Eukaryota</taxon>
        <taxon>Fungi</taxon>
        <taxon>Fungi incertae sedis</taxon>
        <taxon>Chytridiomycota</taxon>
        <taxon>Chytridiomycota incertae sedis</taxon>
        <taxon>Chytridiomycetes</taxon>
        <taxon>Caulochytriales</taxon>
        <taxon>Caulochytriaceae</taxon>
        <taxon>Caulochytrium</taxon>
    </lineage>
</organism>
<evidence type="ECO:0000256" key="2">
    <source>
        <dbReference type="ARBA" id="ARBA00004308"/>
    </source>
</evidence>
<feature type="compositionally biased region" description="Low complexity" evidence="12">
    <location>
        <begin position="83"/>
        <end position="92"/>
    </location>
</feature>
<dbReference type="InterPro" id="IPR045103">
    <property type="entry name" value="RNF5/RNF185-like"/>
</dbReference>
<evidence type="ECO:0000256" key="12">
    <source>
        <dbReference type="SAM" id="MobiDB-lite"/>
    </source>
</evidence>
<dbReference type="OrthoDB" id="6270329at2759"/>
<sequence length="388" mass="39775">MASPASTSEARALHADRDAGHRHDHDHDGDHRHDSHGSRDQVTRPIASTTPPASMSELRQRRMAAFPPSSAHASAAVADVAAVLSSTSASPSHRTLEEQRQSDQSWIHGLGASASLVLGDDATPSDPAATAAGVADEDATISLLNDGHADADADGESGKRPQSSTTAATSGSGGSRSSTRPASTSTSRTPHPPSPADVFTCNICLDMAATPVVTRCGHLYCWPCLHEWLSRAAAPASMGFPLFMPAAPSAASNAPDAAPRPCPVCKAGVRAADVVPIYTPGMERADPRAAATPARPQAQRPPVPPGATGGFGGGTSAWSLSGGTWRLDGGIGAGATWGWRTGTAAATGFGTGPAVGGQVGGHLTQQQEFLARMFQMVGILLLLLHLFY</sequence>
<dbReference type="InterPro" id="IPR001841">
    <property type="entry name" value="Znf_RING"/>
</dbReference>
<dbReference type="Proteomes" id="UP000274922">
    <property type="component" value="Unassembled WGS sequence"/>
</dbReference>
<dbReference type="UniPathway" id="UPA00143"/>
<dbReference type="GO" id="GO:0061630">
    <property type="term" value="F:ubiquitin protein ligase activity"/>
    <property type="evidence" value="ECO:0007669"/>
    <property type="project" value="UniProtKB-EC"/>
</dbReference>